<dbReference type="Proteomes" id="UP001626549">
    <property type="component" value="Chromosome"/>
</dbReference>
<reference evidence="9 10" key="1">
    <citation type="submission" date="2023-10" db="EMBL/GenBank/DDBJ databases">
        <title>Two novel species belonging to the OM43/NOR5 clade.</title>
        <authorList>
            <person name="Park M."/>
        </authorList>
    </citation>
    <scope>NUCLEOTIDE SEQUENCE [LARGE SCALE GENOMIC DNA]</scope>
    <source>
        <strain evidence="9 10">IMCC45268</strain>
    </source>
</reference>
<comment type="function">
    <text evidence="8">F(1)F(0) ATP synthase produces ATP from ADP in the presence of a proton or sodium gradient. F-type ATPases consist of two structural domains, F(1) containing the extramembraneous catalytic core and F(0) containing the membrane proton channel, linked together by a central stalk and a peripheral stalk. During catalysis, ATP synthesis in the catalytic domain of F(1) is coupled via a rotary mechanism of the central stalk subunits to proton translocation.</text>
</comment>
<keyword evidence="8" id="KW-1003">Cell membrane</keyword>
<evidence type="ECO:0000256" key="1">
    <source>
        <dbReference type="ARBA" id="ARBA00004370"/>
    </source>
</evidence>
<evidence type="ECO:0000313" key="10">
    <source>
        <dbReference type="Proteomes" id="UP001626549"/>
    </source>
</evidence>
<organism evidence="9 10">
    <name type="scientific">Congregibacter brevis</name>
    <dbReference type="NCBI Taxonomy" id="3081201"/>
    <lineage>
        <taxon>Bacteria</taxon>
        <taxon>Pseudomonadati</taxon>
        <taxon>Pseudomonadota</taxon>
        <taxon>Gammaproteobacteria</taxon>
        <taxon>Cellvibrionales</taxon>
        <taxon>Halieaceae</taxon>
        <taxon>Congregibacter</taxon>
    </lineage>
</organism>
<evidence type="ECO:0000256" key="2">
    <source>
        <dbReference type="ARBA" id="ARBA00022448"/>
    </source>
</evidence>
<comment type="subcellular location">
    <subcellularLocation>
        <location evidence="8">Cell membrane</location>
        <topology evidence="8">Peripheral membrane protein</topology>
    </subcellularLocation>
    <subcellularLocation>
        <location evidence="1">Membrane</location>
    </subcellularLocation>
</comment>
<evidence type="ECO:0000256" key="4">
    <source>
        <dbReference type="ARBA" id="ARBA00023065"/>
    </source>
</evidence>
<dbReference type="EMBL" id="CP136865">
    <property type="protein sequence ID" value="WOJ97455.1"/>
    <property type="molecule type" value="Genomic_DNA"/>
</dbReference>
<dbReference type="InterPro" id="IPR000711">
    <property type="entry name" value="ATPase_OSCP/dsu"/>
</dbReference>
<dbReference type="PANTHER" id="PTHR11910">
    <property type="entry name" value="ATP SYNTHASE DELTA CHAIN"/>
    <property type="match status" value="1"/>
</dbReference>
<dbReference type="InterPro" id="IPR026015">
    <property type="entry name" value="ATP_synth_OSCP/delta_N_sf"/>
</dbReference>
<evidence type="ECO:0000256" key="8">
    <source>
        <dbReference type="HAMAP-Rule" id="MF_01416"/>
    </source>
</evidence>
<evidence type="ECO:0000256" key="5">
    <source>
        <dbReference type="ARBA" id="ARBA00023136"/>
    </source>
</evidence>
<keyword evidence="3 8" id="KW-0375">Hydrogen ion transport</keyword>
<evidence type="ECO:0000256" key="6">
    <source>
        <dbReference type="ARBA" id="ARBA00023196"/>
    </source>
</evidence>
<dbReference type="NCBIfam" id="NF004402">
    <property type="entry name" value="PRK05758.2-2"/>
    <property type="match status" value="1"/>
</dbReference>
<gene>
    <name evidence="8" type="primary">atpH</name>
    <name evidence="9" type="ORF">R0137_02520</name>
</gene>
<keyword evidence="4 8" id="KW-0406">Ion transport</keyword>
<dbReference type="HAMAP" id="MF_01416">
    <property type="entry name" value="ATP_synth_delta_bact"/>
    <property type="match status" value="1"/>
</dbReference>
<dbReference type="InterPro" id="IPR020781">
    <property type="entry name" value="ATPase_OSCP/d_CS"/>
</dbReference>
<dbReference type="RefSeq" id="WP_407328306.1">
    <property type="nucleotide sequence ID" value="NZ_CP136865.1"/>
</dbReference>
<comment type="function">
    <text evidence="8">This protein is part of the stalk that links CF(0) to CF(1). It either transmits conformational changes from CF(0) to CF(1) or is implicated in proton conduction.</text>
</comment>
<keyword evidence="7 8" id="KW-0066">ATP synthesis</keyword>
<evidence type="ECO:0000313" key="9">
    <source>
        <dbReference type="EMBL" id="WOJ97455.1"/>
    </source>
</evidence>
<accession>A0ABZ0IGL0</accession>
<protein>
    <recommendedName>
        <fullName evidence="8">ATP synthase subunit delta</fullName>
    </recommendedName>
    <alternativeName>
        <fullName evidence="8">ATP synthase F(1) sector subunit delta</fullName>
    </alternativeName>
    <alternativeName>
        <fullName evidence="8">F-type ATPase subunit delta</fullName>
        <shortName evidence="8">F-ATPase subunit delta</shortName>
    </alternativeName>
</protein>
<keyword evidence="6 8" id="KW-0139">CF(1)</keyword>
<dbReference type="PROSITE" id="PS00389">
    <property type="entry name" value="ATPASE_DELTA"/>
    <property type="match status" value="1"/>
</dbReference>
<sequence>MAELSTLARPYARAAFEYANSENALSAWMTELQLVAAVVSDDAVQGLLGDPSLTTEKQADAFVDLLGDELGESRKRFLHVLAENRRLGLVPNILTQFAQLKAQREQSVDVEMVSPFEVPDAVRDRIAQALGKRLDCEVVVSTSIDSSLLGGVMIRAGDLVIDGSVRGRLNKLAEALTN</sequence>
<proteinExistence type="inferred from homology"/>
<dbReference type="NCBIfam" id="TIGR01145">
    <property type="entry name" value="ATP_synt_delta"/>
    <property type="match status" value="1"/>
</dbReference>
<comment type="similarity">
    <text evidence="8">Belongs to the ATPase delta chain family.</text>
</comment>
<keyword evidence="5 8" id="KW-0472">Membrane</keyword>
<name>A0ABZ0IGL0_9GAMM</name>
<dbReference type="Gene3D" id="1.10.520.20">
    <property type="entry name" value="N-terminal domain of the delta subunit of the F1F0-ATP synthase"/>
    <property type="match status" value="1"/>
</dbReference>
<keyword evidence="10" id="KW-1185">Reference proteome</keyword>
<evidence type="ECO:0000256" key="3">
    <source>
        <dbReference type="ARBA" id="ARBA00022781"/>
    </source>
</evidence>
<evidence type="ECO:0000256" key="7">
    <source>
        <dbReference type="ARBA" id="ARBA00023310"/>
    </source>
</evidence>
<dbReference type="Pfam" id="PF00213">
    <property type="entry name" value="OSCP"/>
    <property type="match status" value="1"/>
</dbReference>
<dbReference type="PRINTS" id="PR00125">
    <property type="entry name" value="ATPASEDELTA"/>
</dbReference>
<keyword evidence="2 8" id="KW-0813">Transport</keyword>
<dbReference type="SUPFAM" id="SSF47928">
    <property type="entry name" value="N-terminal domain of the delta subunit of the F1F0-ATP synthase"/>
    <property type="match status" value="1"/>
</dbReference>